<protein>
    <submittedName>
        <fullName evidence="4">Coiled-coil domain-containing protein 104</fullName>
    </submittedName>
</protein>
<proteinExistence type="predicted"/>
<dbReference type="GO" id="GO:0097546">
    <property type="term" value="C:ciliary base"/>
    <property type="evidence" value="ECO:0007669"/>
    <property type="project" value="TreeGrafter"/>
</dbReference>
<feature type="region of interest" description="Disordered" evidence="1">
    <location>
        <begin position="202"/>
        <end position="239"/>
    </location>
</feature>
<dbReference type="WBParaSite" id="SBAD_0000623501-mRNA-1">
    <property type="protein sequence ID" value="SBAD_0000623501-mRNA-1"/>
    <property type="gene ID" value="SBAD_0000623501"/>
</dbReference>
<keyword evidence="3" id="KW-1185">Reference proteome</keyword>
<evidence type="ECO:0000313" key="2">
    <source>
        <dbReference type="EMBL" id="VDP08926.1"/>
    </source>
</evidence>
<dbReference type="PROSITE" id="PS50330">
    <property type="entry name" value="UIM"/>
    <property type="match status" value="1"/>
</dbReference>
<organism evidence="4">
    <name type="scientific">Soboliphyme baturini</name>
    <dbReference type="NCBI Taxonomy" id="241478"/>
    <lineage>
        <taxon>Eukaryota</taxon>
        <taxon>Metazoa</taxon>
        <taxon>Ecdysozoa</taxon>
        <taxon>Nematoda</taxon>
        <taxon>Enoplea</taxon>
        <taxon>Dorylaimia</taxon>
        <taxon>Dioctophymatida</taxon>
        <taxon>Dioctophymatoidea</taxon>
        <taxon>Soboliphymatidae</taxon>
        <taxon>Soboliphyme</taxon>
    </lineage>
</organism>
<dbReference type="Proteomes" id="UP000270296">
    <property type="component" value="Unassembled WGS sequence"/>
</dbReference>
<dbReference type="OrthoDB" id="272687at2759"/>
<dbReference type="PANTHER" id="PTHR21532:SF0">
    <property type="entry name" value="CILIA- AND FLAGELLA-ASSOCIATED PROTEIN 36"/>
    <property type="match status" value="1"/>
</dbReference>
<evidence type="ECO:0000313" key="4">
    <source>
        <dbReference type="WBParaSite" id="SBAD_0000623501-mRNA-1"/>
    </source>
</evidence>
<sequence length="323" mass="37742">MTAFCEDCGVTRSDVDEVISKRRGRKFTHLEWSVFESVFAASDFRKFYGCIPASALSKDLRDTLNWNDDNRIMMRTIRSFITQSQLEFEEEKRRWQKEDMDFREAIIASLAEKERLEAENRYEEELLEKALRLSLQQEAHKMSFEEDSLFTHSDEPFFVETTSAKTKNEKHPQVPASVKNTLVPVREARKSNLDDITDLLQRVKPKQANESTVSNDDPQEQPEKAFLKGNEPKFSEEEVRRRQEYLEKLRDQLVKAKQESRQRKFSELEQKDRSNRPRTMRAARNILGNEEPNIGESDDLAERRAIMAKLKSEISGLADAVKK</sequence>
<dbReference type="InterPro" id="IPR003903">
    <property type="entry name" value="UIM_dom"/>
</dbReference>
<reference evidence="4" key="1">
    <citation type="submission" date="2016-06" db="UniProtKB">
        <authorList>
            <consortium name="WormBaseParasite"/>
        </authorList>
    </citation>
    <scope>IDENTIFICATION</scope>
</reference>
<dbReference type="AlphaFoldDB" id="A0A183IQV3"/>
<evidence type="ECO:0000256" key="1">
    <source>
        <dbReference type="SAM" id="MobiDB-lite"/>
    </source>
</evidence>
<accession>A0A183IQV3</accession>
<name>A0A183IQV3_9BILA</name>
<dbReference type="PANTHER" id="PTHR21532">
    <property type="entry name" value="PHOSPHODIESTERASE HL"/>
    <property type="match status" value="1"/>
</dbReference>
<dbReference type="InterPro" id="IPR038888">
    <property type="entry name" value="CFAP36"/>
</dbReference>
<feature type="compositionally biased region" description="Basic and acidic residues" evidence="1">
    <location>
        <begin position="221"/>
        <end position="239"/>
    </location>
</feature>
<feature type="region of interest" description="Disordered" evidence="1">
    <location>
        <begin position="254"/>
        <end position="299"/>
    </location>
</feature>
<reference evidence="2 3" key="2">
    <citation type="submission" date="2018-11" db="EMBL/GenBank/DDBJ databases">
        <authorList>
            <consortium name="Pathogen Informatics"/>
        </authorList>
    </citation>
    <scope>NUCLEOTIDE SEQUENCE [LARGE SCALE GENOMIC DNA]</scope>
</reference>
<evidence type="ECO:0000313" key="3">
    <source>
        <dbReference type="Proteomes" id="UP000270296"/>
    </source>
</evidence>
<dbReference type="GO" id="GO:0005930">
    <property type="term" value="C:axoneme"/>
    <property type="evidence" value="ECO:0007669"/>
    <property type="project" value="TreeGrafter"/>
</dbReference>
<gene>
    <name evidence="2" type="ORF">SBAD_LOCUS6000</name>
</gene>
<feature type="compositionally biased region" description="Basic and acidic residues" evidence="1">
    <location>
        <begin position="254"/>
        <end position="275"/>
    </location>
</feature>
<dbReference type="EMBL" id="UZAM01009410">
    <property type="protein sequence ID" value="VDP08926.1"/>
    <property type="molecule type" value="Genomic_DNA"/>
</dbReference>